<dbReference type="SUPFAM" id="SSF50199">
    <property type="entry name" value="Staphylococcal nuclease"/>
    <property type="match status" value="1"/>
</dbReference>
<dbReference type="Proteomes" id="UP000226525">
    <property type="component" value="Unassembled WGS sequence"/>
</dbReference>
<gene>
    <name evidence="1" type="ORF">CMN54_01490</name>
</gene>
<dbReference type="AlphaFoldDB" id="A0A2D6YG15"/>
<comment type="caution">
    <text evidence="1">The sequence shown here is derived from an EMBL/GenBank/DDBJ whole genome shotgun (WGS) entry which is preliminary data.</text>
</comment>
<name>A0A2D6YG15_9DELT</name>
<evidence type="ECO:0000313" key="1">
    <source>
        <dbReference type="EMBL" id="MAH62125.1"/>
    </source>
</evidence>
<dbReference type="InterPro" id="IPR035437">
    <property type="entry name" value="SNase_OB-fold_sf"/>
</dbReference>
<dbReference type="EMBL" id="NZEX01000014">
    <property type="protein sequence ID" value="MAH62125.1"/>
    <property type="molecule type" value="Genomic_DNA"/>
</dbReference>
<proteinExistence type="predicted"/>
<accession>A0A2D6YG15</accession>
<reference evidence="2" key="1">
    <citation type="submission" date="2017-09" db="EMBL/GenBank/DDBJ databases">
        <title>The Reconstruction of 2,631 Draft Metagenome-Assembled Genomes from the Global Oceans.</title>
        <authorList>
            <person name="Tully B.J."/>
            <person name="Graham E.D."/>
            <person name="Heidelberg J.F."/>
        </authorList>
    </citation>
    <scope>NUCLEOTIDE SEQUENCE [LARGE SCALE GENOMIC DNA]</scope>
</reference>
<organism evidence="1 2">
    <name type="scientific">SAR324 cluster bacterium</name>
    <dbReference type="NCBI Taxonomy" id="2024889"/>
    <lineage>
        <taxon>Bacteria</taxon>
        <taxon>Deltaproteobacteria</taxon>
        <taxon>SAR324 cluster</taxon>
    </lineage>
</organism>
<dbReference type="Gene3D" id="2.40.50.90">
    <property type="match status" value="1"/>
</dbReference>
<sequence>MVRVVDGDTFYVDWTRNNYTESEEKIQLLFVNTLELSQSHKSQDLQFGLSARNFLKGRLQNRPLQLWVSLQFPRDLYQQTLGLLQA</sequence>
<protein>
    <submittedName>
        <fullName evidence="1">Uncharacterized protein</fullName>
    </submittedName>
</protein>
<evidence type="ECO:0000313" key="2">
    <source>
        <dbReference type="Proteomes" id="UP000226525"/>
    </source>
</evidence>